<feature type="transmembrane region" description="Helical" evidence="2">
    <location>
        <begin position="1025"/>
        <end position="1045"/>
    </location>
</feature>
<feature type="transmembrane region" description="Helical" evidence="2">
    <location>
        <begin position="1771"/>
        <end position="1787"/>
    </location>
</feature>
<feature type="transmembrane region" description="Helical" evidence="2">
    <location>
        <begin position="1926"/>
        <end position="1945"/>
    </location>
</feature>
<feature type="transmembrane region" description="Helical" evidence="2">
    <location>
        <begin position="318"/>
        <end position="339"/>
    </location>
</feature>
<feature type="transmembrane region" description="Helical" evidence="2">
    <location>
        <begin position="596"/>
        <end position="615"/>
    </location>
</feature>
<accession>A0ABV4UCM9</accession>
<feature type="transmembrane region" description="Helical" evidence="2">
    <location>
        <begin position="1170"/>
        <end position="1192"/>
    </location>
</feature>
<feature type="transmembrane region" description="Helical" evidence="2">
    <location>
        <begin position="1875"/>
        <end position="1896"/>
    </location>
</feature>
<evidence type="ECO:0000256" key="2">
    <source>
        <dbReference type="SAM" id="Phobius"/>
    </source>
</evidence>
<feature type="transmembrane region" description="Helical" evidence="2">
    <location>
        <begin position="621"/>
        <end position="639"/>
    </location>
</feature>
<keyword evidence="2" id="KW-0812">Transmembrane</keyword>
<keyword evidence="4" id="KW-1185">Reference proteome</keyword>
<feature type="transmembrane region" description="Helical" evidence="2">
    <location>
        <begin position="6"/>
        <end position="30"/>
    </location>
</feature>
<feature type="transmembrane region" description="Helical" evidence="2">
    <location>
        <begin position="445"/>
        <end position="462"/>
    </location>
</feature>
<feature type="transmembrane region" description="Helical" evidence="2">
    <location>
        <begin position="1668"/>
        <end position="1693"/>
    </location>
</feature>
<feature type="transmembrane region" description="Helical" evidence="2">
    <location>
        <begin position="469"/>
        <end position="489"/>
    </location>
</feature>
<feature type="transmembrane region" description="Helical" evidence="2">
    <location>
        <begin position="542"/>
        <end position="562"/>
    </location>
</feature>
<evidence type="ECO:0008006" key="5">
    <source>
        <dbReference type="Google" id="ProtNLM"/>
    </source>
</evidence>
<feature type="transmembrane region" description="Helical" evidence="2">
    <location>
        <begin position="258"/>
        <end position="278"/>
    </location>
</feature>
<feature type="transmembrane region" description="Helical" evidence="2">
    <location>
        <begin position="355"/>
        <end position="377"/>
    </location>
</feature>
<feature type="transmembrane region" description="Helical" evidence="2">
    <location>
        <begin position="999"/>
        <end position="1018"/>
    </location>
</feature>
<feature type="transmembrane region" description="Helical" evidence="2">
    <location>
        <begin position="1198"/>
        <end position="1216"/>
    </location>
</feature>
<feature type="transmembrane region" description="Helical" evidence="2">
    <location>
        <begin position="1542"/>
        <end position="1563"/>
    </location>
</feature>
<feature type="transmembrane region" description="Helical" evidence="2">
    <location>
        <begin position="1262"/>
        <end position="1281"/>
    </location>
</feature>
<feature type="transmembrane region" description="Helical" evidence="2">
    <location>
        <begin position="848"/>
        <end position="871"/>
    </location>
</feature>
<feature type="transmembrane region" description="Helical" evidence="2">
    <location>
        <begin position="1709"/>
        <end position="1733"/>
    </location>
</feature>
<keyword evidence="2" id="KW-0472">Membrane</keyword>
<feature type="transmembrane region" description="Helical" evidence="2">
    <location>
        <begin position="1330"/>
        <end position="1353"/>
    </location>
</feature>
<reference evidence="3 4" key="1">
    <citation type="submission" date="2024-08" db="EMBL/GenBank/DDBJ databases">
        <title>Whole-genome sequencing of halo(alkali)philic microorganisms from hypersaline lakes.</title>
        <authorList>
            <person name="Sorokin D.Y."/>
            <person name="Merkel A.Y."/>
            <person name="Messina E."/>
            <person name="Yakimov M."/>
        </authorList>
    </citation>
    <scope>NUCLEOTIDE SEQUENCE [LARGE SCALE GENOMIC DNA]</scope>
    <source>
        <strain evidence="3 4">AB-hyl4</strain>
    </source>
</reference>
<feature type="transmembrane region" description="Helical" evidence="2">
    <location>
        <begin position="1435"/>
        <end position="1455"/>
    </location>
</feature>
<feature type="transmembrane region" description="Helical" evidence="2">
    <location>
        <begin position="1793"/>
        <end position="1809"/>
    </location>
</feature>
<feature type="transmembrane region" description="Helical" evidence="2">
    <location>
        <begin position="383"/>
        <end position="406"/>
    </location>
</feature>
<feature type="transmembrane region" description="Helical" evidence="2">
    <location>
        <begin position="908"/>
        <end position="926"/>
    </location>
</feature>
<feature type="transmembrane region" description="Helical" evidence="2">
    <location>
        <begin position="1065"/>
        <end position="1083"/>
    </location>
</feature>
<feature type="transmembrane region" description="Helical" evidence="2">
    <location>
        <begin position="568"/>
        <end position="589"/>
    </location>
</feature>
<keyword evidence="2" id="KW-1133">Transmembrane helix</keyword>
<feature type="transmembrane region" description="Helical" evidence="2">
    <location>
        <begin position="675"/>
        <end position="693"/>
    </location>
</feature>
<feature type="transmembrane region" description="Helical" evidence="2">
    <location>
        <begin position="1846"/>
        <end position="1863"/>
    </location>
</feature>
<feature type="transmembrane region" description="Helical" evidence="2">
    <location>
        <begin position="1816"/>
        <end position="1834"/>
    </location>
</feature>
<feature type="transmembrane region" description="Helical" evidence="2">
    <location>
        <begin position="958"/>
        <end position="979"/>
    </location>
</feature>
<feature type="transmembrane region" description="Helical" evidence="2">
    <location>
        <begin position="1570"/>
        <end position="1590"/>
    </location>
</feature>
<feature type="transmembrane region" description="Helical" evidence="2">
    <location>
        <begin position="700"/>
        <end position="719"/>
    </location>
</feature>
<feature type="transmembrane region" description="Helical" evidence="2">
    <location>
        <begin position="1374"/>
        <end position="1396"/>
    </location>
</feature>
<feature type="region of interest" description="Disordered" evidence="1">
    <location>
        <begin position="103"/>
        <end position="123"/>
    </location>
</feature>
<organism evidence="3 4">
    <name type="scientific">Natronomicrosphaera hydrolytica</name>
    <dbReference type="NCBI Taxonomy" id="3242702"/>
    <lineage>
        <taxon>Bacteria</taxon>
        <taxon>Pseudomonadati</taxon>
        <taxon>Planctomycetota</taxon>
        <taxon>Phycisphaerae</taxon>
        <taxon>Phycisphaerales</taxon>
        <taxon>Phycisphaeraceae</taxon>
        <taxon>Natronomicrosphaera</taxon>
    </lineage>
</organism>
<feature type="transmembrane region" description="Helical" evidence="2">
    <location>
        <begin position="1301"/>
        <end position="1318"/>
    </location>
</feature>
<dbReference type="Proteomes" id="UP001575105">
    <property type="component" value="Unassembled WGS sequence"/>
</dbReference>
<gene>
    <name evidence="3" type="ORF">ACERK3_19095</name>
</gene>
<feature type="transmembrane region" description="Helical" evidence="2">
    <location>
        <begin position="174"/>
        <end position="193"/>
    </location>
</feature>
<dbReference type="EMBL" id="JBGUBD010000020">
    <property type="protein sequence ID" value="MFA9480383.1"/>
    <property type="molecule type" value="Genomic_DNA"/>
</dbReference>
<feature type="transmembrane region" description="Helical" evidence="2">
    <location>
        <begin position="1236"/>
        <end position="1256"/>
    </location>
</feature>
<comment type="caution">
    <text evidence="3">The sequence shown here is derived from an EMBL/GenBank/DDBJ whole genome shotgun (WGS) entry which is preliminary data.</text>
</comment>
<feature type="transmembrane region" description="Helical" evidence="2">
    <location>
        <begin position="731"/>
        <end position="748"/>
    </location>
</feature>
<evidence type="ECO:0000313" key="4">
    <source>
        <dbReference type="Proteomes" id="UP001575105"/>
    </source>
</evidence>
<feature type="transmembrane region" description="Helical" evidence="2">
    <location>
        <begin position="1461"/>
        <end position="1483"/>
    </location>
</feature>
<feature type="transmembrane region" description="Helical" evidence="2">
    <location>
        <begin position="1739"/>
        <end position="1759"/>
    </location>
</feature>
<feature type="transmembrane region" description="Helical" evidence="2">
    <location>
        <begin position="1951"/>
        <end position="1971"/>
    </location>
</feature>
<feature type="transmembrane region" description="Helical" evidence="2">
    <location>
        <begin position="232"/>
        <end position="252"/>
    </location>
</feature>
<feature type="transmembrane region" description="Helical" evidence="2">
    <location>
        <begin position="1504"/>
        <end position="1527"/>
    </location>
</feature>
<feature type="transmembrane region" description="Helical" evidence="2">
    <location>
        <begin position="1103"/>
        <end position="1122"/>
    </location>
</feature>
<feature type="transmembrane region" description="Helical" evidence="2">
    <location>
        <begin position="1902"/>
        <end position="1921"/>
    </location>
</feature>
<protein>
    <recommendedName>
        <fullName evidence="5">DUF2157 domain-containing protein</fullName>
    </recommendedName>
</protein>
<feature type="transmembrane region" description="Helical" evidence="2">
    <location>
        <begin position="651"/>
        <end position="669"/>
    </location>
</feature>
<dbReference type="RefSeq" id="WP_425347304.1">
    <property type="nucleotide sequence ID" value="NZ_JBGUBD010000020.1"/>
</dbReference>
<proteinExistence type="predicted"/>
<feature type="transmembrane region" description="Helical" evidence="2">
    <location>
        <begin position="1142"/>
        <end position="1158"/>
    </location>
</feature>
<feature type="transmembrane region" description="Helical" evidence="2">
    <location>
        <begin position="807"/>
        <end position="828"/>
    </location>
</feature>
<feature type="transmembrane region" description="Helical" evidence="2">
    <location>
        <begin position="878"/>
        <end position="896"/>
    </location>
</feature>
<feature type="transmembrane region" description="Helical" evidence="2">
    <location>
        <begin position="1637"/>
        <end position="1656"/>
    </location>
</feature>
<feature type="transmembrane region" description="Helical" evidence="2">
    <location>
        <begin position="415"/>
        <end position="439"/>
    </location>
</feature>
<feature type="transmembrane region" description="Helical" evidence="2">
    <location>
        <begin position="199"/>
        <end position="220"/>
    </location>
</feature>
<feature type="transmembrane region" description="Helical" evidence="2">
    <location>
        <begin position="1408"/>
        <end position="1428"/>
    </location>
</feature>
<feature type="transmembrane region" description="Helical" evidence="2">
    <location>
        <begin position="509"/>
        <end position="530"/>
    </location>
</feature>
<evidence type="ECO:0000313" key="3">
    <source>
        <dbReference type="EMBL" id="MFA9480383.1"/>
    </source>
</evidence>
<feature type="transmembrane region" description="Helical" evidence="2">
    <location>
        <begin position="285"/>
        <end position="306"/>
    </location>
</feature>
<evidence type="ECO:0000256" key="1">
    <source>
        <dbReference type="SAM" id="MobiDB-lite"/>
    </source>
</evidence>
<sequence>MFETLLLLLVGLAVWALLGHAIWVAGAAIVRAVTNATPRAERDRDANERDVTRRQLNRLMIKGRLDKSTFNTIVAALREDQAAPSMDEPSVADKRTVDEVDALREQPLEPPVTPQATASPRDAPKATEYLHPAAPAATADVAEPATQPDAPPRVRLADLFAGFMEDKNIRWGELVGGLLIVFCSAALVVSLWSQIARLPIAQVCLFTAISAALFSFGLYAEHKWRLPTTSRGMLIIATLLVPLNFLLISGFGQDLATFDIRVMGIEAAGIILFTFLLYKAAAVYAPGWSLHITGAVMGLAATQLVLRRVTGPEMTFPAQFALAGLPLLVYGGITAAALMRASRWKRLSAGRGRSLLVLLGMSSFATAVALGLFVHLAGEPRMLTVRLSTLVSLYGLPALASGIYFWRVCLNAQPAWLRVTGTTIGVLGLAVMGAGIALAWPQPGYLLSAVTLTGSVMFALTFRLRIPEAMALAGALGLAAYQLIALVLIDPQLGWAVEDAGPLVTAMLSGLSGRLLVPAAITLLAVAGWLIRRQWMAHGRWLLLPALGAVLASVTLVGWHGLGRADDPQWVSPIYALYGLLAVLAGWRLQLRQPTWAGAALLGVATLQFTVYSLQWSWSDGLLAMTTLAAAGMVVAWRADGRTWAVFEGPTTTIMWIGSAAATVLLLVGLDPEHLSATAYRFTWLAVVWLVLAGPGANRLLLTLGQMALGAAMLCYVAAHAEPWRIDLTLLQRQAIGLAVLAVIWAGLRLMMPIARARDEDNDQPPETHPNAFRLAPRPSDGLSGIGQRVAMLIRPTTGTAIGFDHVLTAGLLLFLVSLSWTSITAFVSQEWVRPNGPTGASFTQLHAALGVQAWLLLGVLTAALVLILLGSRRHISACVPVGIMLTASAAVPLLAADWIEAHAVASALRWCAAVFVLLVAVLLWVRRPLGHRISGLFNDDVRDVWGNPHQISLLRGLSLVIAGLPILALSVIPAGRSLLGLEVAGPGATSLFGRMGPLPAYAIPLACLSLVLVGHAVRERRGGYAYAGGLVGNLAISLGYLLHLASVDQPFTGLTLIHLIQLNVIWSGFFALGWASVMTYIVPRSSLTPDGEFANRQGSSWLTAQTATAITLALLFLVPALGLLLRVPTADHPLIGAAGHWWAWVGSVATFVAIYLLTRHRGMIAKAHVIAAGITGGVWLITLTVCGLNPAAGYRTLVIALVTAAWVGLVGMMIASPHDRGQAVMQQVARPIMRWIVVLAALSAALAVRGVWSELGFEQAAVWWAAGPVGGVATLMLAIALLKRSPRSALREAGDPPMSYLWAGLLLLNAATALLWLRHWGPGQATPQVWWTGFLAVQVITLLPAAILSFVIERQVTESAEDNFDEANGPGAAELPIVHLATAAMGVMAVVFLVLLRVLGPTIEPTAWIALHGGALLVAMSLASLCLWDVRGGYASHGLWVLLLSAVVLVVDLARPGAAWLAWIAVICLGGLGLLSGALWTSRRRWTPFLQRMGMVAQPANPRRWLLAAMAVMTLAQMVILLRIVIGDITPPAGASPIGALAWRVSATVGPFLLAGSFAMLAHGVAGPVHHLALGLGVLSAVLWGWAWIAPDDIYSQMVQYTAVTMFAVVATTAVYSVGLFRLLPADSPWSIAIRNLIYVLLPAAGLALAATMGLEGAQYVLGGEVLLPTVVVVGVVLTLASAAVISLFWAVSARHDPLRLPDHRRVVYVYAAEMLVALIFVHIRLTLPWLFTGVFEPYWPLLVMAMAFLGVGLGAWFRRRRLTVLAEPLSRTAMFLPLLPVLGFWATDTHIHFSGLLLVVGLFYGVMASNRRSFRLGVLAAIAANGALWYVLHQTGEYALFDHPQLWLIPVALSVLVAAYLNRAHLMPQQMGAIRYTCLSLVYLSSTAEMFIQGVATNPWLPLVLAGLSVAGVMLGIVLRVQSFLFTGCGFLVLALLTILYHASANLGWVWIWYVAGIGLGTMILFLFATFEHRRQRVLEGLEQLKRWDV</sequence>
<name>A0ABV4UCM9_9BACT</name>
<feature type="transmembrane region" description="Helical" evidence="2">
    <location>
        <begin position="1602"/>
        <end position="1625"/>
    </location>
</feature>